<dbReference type="InterPro" id="IPR046342">
    <property type="entry name" value="CBS_dom_sf"/>
</dbReference>
<dbReference type="Pfam" id="PF03448">
    <property type="entry name" value="MgtE_N"/>
    <property type="match status" value="1"/>
</dbReference>
<evidence type="ECO:0000313" key="4">
    <source>
        <dbReference type="EMBL" id="BBH49467.1"/>
    </source>
</evidence>
<dbReference type="SUPFAM" id="SSF50346">
    <property type="entry name" value="PRC-barrel domain"/>
    <property type="match status" value="1"/>
</dbReference>
<dbReference type="Gene3D" id="3.10.580.10">
    <property type="entry name" value="CBS-domain"/>
    <property type="match status" value="1"/>
</dbReference>
<keyword evidence="2" id="KW-0812">Transmembrane</keyword>
<feature type="transmembrane region" description="Helical" evidence="2">
    <location>
        <begin position="446"/>
        <end position="463"/>
    </location>
</feature>
<dbReference type="GeneID" id="88848196"/>
<keyword evidence="2" id="KW-1133">Transmembrane helix</keyword>
<dbReference type="InterPro" id="IPR006668">
    <property type="entry name" value="Mg_transptr_MgtE_intracell_dom"/>
</dbReference>
<accession>A0A3G9JVK0</accession>
<dbReference type="Gene3D" id="1.25.60.10">
    <property type="entry name" value="MgtE N-terminal domain-like"/>
    <property type="match status" value="1"/>
</dbReference>
<evidence type="ECO:0000259" key="3">
    <source>
        <dbReference type="PROSITE" id="PS51371"/>
    </source>
</evidence>
<dbReference type="GO" id="GO:0015095">
    <property type="term" value="F:magnesium ion transmembrane transporter activity"/>
    <property type="evidence" value="ECO:0007669"/>
    <property type="project" value="InterPro"/>
</dbReference>
<dbReference type="SMART" id="SM00116">
    <property type="entry name" value="CBS"/>
    <property type="match status" value="2"/>
</dbReference>
<evidence type="ECO:0000256" key="1">
    <source>
        <dbReference type="PROSITE-ProRule" id="PRU00703"/>
    </source>
</evidence>
<dbReference type="InterPro" id="IPR038076">
    <property type="entry name" value="MgtE_N_sf"/>
</dbReference>
<keyword evidence="1" id="KW-0129">CBS domain</keyword>
<dbReference type="SUPFAM" id="SSF158791">
    <property type="entry name" value="MgtE N-terminal domain-like"/>
    <property type="match status" value="1"/>
</dbReference>
<gene>
    <name evidence="4" type="ORF">Pcatena_00540</name>
</gene>
<dbReference type="InterPro" id="IPR000644">
    <property type="entry name" value="CBS_dom"/>
</dbReference>
<dbReference type="PANTHER" id="PTHR43773:SF1">
    <property type="entry name" value="MAGNESIUM TRANSPORTER MGTE"/>
    <property type="match status" value="1"/>
</dbReference>
<sequence>MIYLSQLLGNPVLDANGERIGVVNDLGIATREVFPRVTSLAFQGPGKTPFMISWRKYVETFDETEVRLAVPATDIRFSYLQPDEVLIARDLLNKQIVDTRGMRVVRVNDLKLSDTSSSQLRLLGAEVGVRGILRALSPAFERLVIRASHAMGHDIPEKIIAWNYMDLIDRDLSSVKLSVSHQTLDDLHPADVADIIEQLDPRLRGQVFAQLDDAQAAEAMAELDDDEMAAKIVGDMEDADASRMLSEMDPDDAAELVGELDYERAEKLLRLMGINEQRAIRQLLGYKDDTAGRIMTSEFVSVPRETTVAEVAERMRALPDDFEPVNYVYLTDADERLCGVVPVRRLFVSEPDVSLSDLASDDDVLTAKPDDDQEDVAQDIAKYNLLAMPVVDEKSGKVLGIVTVDDALDVMEEEHEEDLRIAGGTANSSDSETNSGDLMRFLRNEMWFFFWMAAAVVLAIALGPDTGVAVAFAAPVALVAAVEMVRFVTNFFLEYDEDDEDAPSVPGFAVKSIAMGVLWAAIVMLVCAAANGVVSGATEGLGAIVFQLLRGFEASVAAVVITFVLAPIYLLVLRRRDEQGADTSGLALQVVALVLAVVVFVGVALALVTPVLG</sequence>
<feature type="transmembrane region" description="Helical" evidence="2">
    <location>
        <begin position="554"/>
        <end position="573"/>
    </location>
</feature>
<dbReference type="InterPro" id="IPR027275">
    <property type="entry name" value="PRC-brl_dom"/>
</dbReference>
<dbReference type="Pfam" id="PF05239">
    <property type="entry name" value="PRC"/>
    <property type="match status" value="1"/>
</dbReference>
<dbReference type="SMART" id="SM00924">
    <property type="entry name" value="MgtE_N"/>
    <property type="match status" value="1"/>
</dbReference>
<dbReference type="InterPro" id="IPR006669">
    <property type="entry name" value="MgtE_transporter"/>
</dbReference>
<dbReference type="EMBL" id="AP019367">
    <property type="protein sequence ID" value="BBH49467.1"/>
    <property type="molecule type" value="Genomic_DNA"/>
</dbReference>
<dbReference type="InterPro" id="IPR011033">
    <property type="entry name" value="PRC_barrel-like_sf"/>
</dbReference>
<protein>
    <recommendedName>
        <fullName evidence="3">CBS domain-containing protein</fullName>
    </recommendedName>
</protein>
<keyword evidence="2" id="KW-0472">Membrane</keyword>
<dbReference type="OrthoDB" id="9764830at2"/>
<dbReference type="KEGG" id="pcat:Pcatena_00540"/>
<dbReference type="SUPFAM" id="SSF54631">
    <property type="entry name" value="CBS-domain pair"/>
    <property type="match status" value="1"/>
</dbReference>
<feature type="transmembrane region" description="Helical" evidence="2">
    <location>
        <begin position="513"/>
        <end position="534"/>
    </location>
</feature>
<dbReference type="RefSeq" id="WP_126420592.1">
    <property type="nucleotide sequence ID" value="NZ_AP019367.1"/>
</dbReference>
<dbReference type="PANTHER" id="PTHR43773">
    <property type="entry name" value="MAGNESIUM TRANSPORTER MGTE"/>
    <property type="match status" value="1"/>
</dbReference>
<feature type="transmembrane region" description="Helical" evidence="2">
    <location>
        <begin position="585"/>
        <end position="608"/>
    </location>
</feature>
<reference evidence="5" key="1">
    <citation type="submission" date="2018-11" db="EMBL/GenBank/DDBJ databases">
        <title>Comparative genomics of Parolsenella catena and Libanicoccus massiliensis: Reclassification of Libanicoccus massiliensis as Parolsenella massiliensis comb. nov.</title>
        <authorList>
            <person name="Sakamoto M."/>
            <person name="Ikeyama N."/>
            <person name="Murakami T."/>
            <person name="Mori H."/>
            <person name="Yuki M."/>
            <person name="Ohkuma M."/>
        </authorList>
    </citation>
    <scope>NUCLEOTIDE SEQUENCE [LARGE SCALE GENOMIC DNA]</scope>
    <source>
        <strain evidence="5">JCM 31932</strain>
    </source>
</reference>
<dbReference type="Proteomes" id="UP000273154">
    <property type="component" value="Chromosome"/>
</dbReference>
<organism evidence="4 5">
    <name type="scientific">Parolsenella catena</name>
    <dbReference type="NCBI Taxonomy" id="2003188"/>
    <lineage>
        <taxon>Bacteria</taxon>
        <taxon>Bacillati</taxon>
        <taxon>Actinomycetota</taxon>
        <taxon>Coriobacteriia</taxon>
        <taxon>Coriobacteriales</taxon>
        <taxon>Atopobiaceae</taxon>
        <taxon>Parolsenella</taxon>
    </lineage>
</organism>
<feature type="domain" description="CBS" evidence="3">
    <location>
        <begin position="295"/>
        <end position="358"/>
    </location>
</feature>
<name>A0A3G9JVK0_9ACTN</name>
<feature type="domain" description="CBS" evidence="3">
    <location>
        <begin position="359"/>
        <end position="417"/>
    </location>
</feature>
<evidence type="ECO:0000256" key="2">
    <source>
        <dbReference type="SAM" id="Phobius"/>
    </source>
</evidence>
<dbReference type="Pfam" id="PF00571">
    <property type="entry name" value="CBS"/>
    <property type="match status" value="2"/>
</dbReference>
<proteinExistence type="predicted"/>
<dbReference type="AlphaFoldDB" id="A0A3G9JVK0"/>
<keyword evidence="5" id="KW-1185">Reference proteome</keyword>
<evidence type="ECO:0000313" key="5">
    <source>
        <dbReference type="Proteomes" id="UP000273154"/>
    </source>
</evidence>
<dbReference type="GO" id="GO:0016020">
    <property type="term" value="C:membrane"/>
    <property type="evidence" value="ECO:0007669"/>
    <property type="project" value="InterPro"/>
</dbReference>
<dbReference type="CDD" id="cd04606">
    <property type="entry name" value="CBS_pair_Mg_transporter"/>
    <property type="match status" value="1"/>
</dbReference>
<dbReference type="PROSITE" id="PS51371">
    <property type="entry name" value="CBS"/>
    <property type="match status" value="2"/>
</dbReference>